<feature type="region of interest" description="Disordered" evidence="1">
    <location>
        <begin position="70"/>
        <end position="90"/>
    </location>
</feature>
<dbReference type="AlphaFoldDB" id="A0A151MB69"/>
<gene>
    <name evidence="2" type="ORF">Y1Q_0000439</name>
</gene>
<dbReference type="Proteomes" id="UP000050525">
    <property type="component" value="Unassembled WGS sequence"/>
</dbReference>
<protein>
    <submittedName>
        <fullName evidence="2">Uncharacterized protein</fullName>
    </submittedName>
</protein>
<keyword evidence="3" id="KW-1185">Reference proteome</keyword>
<evidence type="ECO:0000256" key="1">
    <source>
        <dbReference type="SAM" id="MobiDB-lite"/>
    </source>
</evidence>
<accession>A0A151MB69</accession>
<comment type="caution">
    <text evidence="2">The sequence shown here is derived from an EMBL/GenBank/DDBJ whole genome shotgun (WGS) entry which is preliminary data.</text>
</comment>
<reference evidence="2 3" key="1">
    <citation type="journal article" date="2012" name="Genome Biol.">
        <title>Sequencing three crocodilian genomes to illuminate the evolution of archosaurs and amniotes.</title>
        <authorList>
            <person name="St John J.A."/>
            <person name="Braun E.L."/>
            <person name="Isberg S.R."/>
            <person name="Miles L.G."/>
            <person name="Chong A.Y."/>
            <person name="Gongora J."/>
            <person name="Dalzell P."/>
            <person name="Moran C."/>
            <person name="Bed'hom B."/>
            <person name="Abzhanov A."/>
            <person name="Burgess S.C."/>
            <person name="Cooksey A.M."/>
            <person name="Castoe T.A."/>
            <person name="Crawford N.G."/>
            <person name="Densmore L.D."/>
            <person name="Drew J.C."/>
            <person name="Edwards S.V."/>
            <person name="Faircloth B.C."/>
            <person name="Fujita M.K."/>
            <person name="Greenwold M.J."/>
            <person name="Hoffmann F.G."/>
            <person name="Howard J.M."/>
            <person name="Iguchi T."/>
            <person name="Janes D.E."/>
            <person name="Khan S.Y."/>
            <person name="Kohno S."/>
            <person name="de Koning A.J."/>
            <person name="Lance S.L."/>
            <person name="McCarthy F.M."/>
            <person name="McCormack J.E."/>
            <person name="Merchant M.E."/>
            <person name="Peterson D.G."/>
            <person name="Pollock D.D."/>
            <person name="Pourmand N."/>
            <person name="Raney B.J."/>
            <person name="Roessler K.A."/>
            <person name="Sanford J.R."/>
            <person name="Sawyer R.H."/>
            <person name="Schmidt C.J."/>
            <person name="Triplett E.W."/>
            <person name="Tuberville T.D."/>
            <person name="Venegas-Anaya M."/>
            <person name="Howard J.T."/>
            <person name="Jarvis E.D."/>
            <person name="Guillette L.J.Jr."/>
            <person name="Glenn T.C."/>
            <person name="Green R.E."/>
            <person name="Ray D.A."/>
        </authorList>
    </citation>
    <scope>NUCLEOTIDE SEQUENCE [LARGE SCALE GENOMIC DNA]</scope>
    <source>
        <strain evidence="2">KSC_2009_1</strain>
    </source>
</reference>
<organism evidence="2 3">
    <name type="scientific">Alligator mississippiensis</name>
    <name type="common">American alligator</name>
    <dbReference type="NCBI Taxonomy" id="8496"/>
    <lineage>
        <taxon>Eukaryota</taxon>
        <taxon>Metazoa</taxon>
        <taxon>Chordata</taxon>
        <taxon>Craniata</taxon>
        <taxon>Vertebrata</taxon>
        <taxon>Euteleostomi</taxon>
        <taxon>Archelosauria</taxon>
        <taxon>Archosauria</taxon>
        <taxon>Crocodylia</taxon>
        <taxon>Alligatoridae</taxon>
        <taxon>Alligatorinae</taxon>
        <taxon>Alligator</taxon>
    </lineage>
</organism>
<evidence type="ECO:0000313" key="3">
    <source>
        <dbReference type="Proteomes" id="UP000050525"/>
    </source>
</evidence>
<name>A0A151MB69_ALLMI</name>
<evidence type="ECO:0000313" key="2">
    <source>
        <dbReference type="EMBL" id="KYO21719.1"/>
    </source>
</evidence>
<dbReference type="EMBL" id="AKHW03006283">
    <property type="protein sequence ID" value="KYO21719.1"/>
    <property type="molecule type" value="Genomic_DNA"/>
</dbReference>
<sequence>MSVCPKVPLQLDLAQEMAAHEENVADVELGARWSPYFHETKAKLRWSQSYMCLAHLALVLWGLQQDERETEGKLQTLRKRETDQRRNGLL</sequence>
<proteinExistence type="predicted"/>